<comment type="caution">
    <text evidence="8">The sequence shown here is derived from an EMBL/GenBank/DDBJ whole genome shotgun (WGS) entry which is preliminary data.</text>
</comment>
<keyword evidence="3 7" id="KW-0479">Metal-binding</keyword>
<reference evidence="8 9" key="1">
    <citation type="submission" date="2018-04" db="EMBL/GenBank/DDBJ databases">
        <authorList>
            <person name="Zhang X."/>
            <person name="Yuan J."/>
            <person name="Li F."/>
            <person name="Xiang J."/>
        </authorList>
    </citation>
    <scope>NUCLEOTIDE SEQUENCE [LARGE SCALE GENOMIC DNA]</scope>
    <source>
        <tissue evidence="8">Muscle</tissue>
    </source>
</reference>
<dbReference type="GO" id="GO:0016712">
    <property type="term" value="F:oxidoreductase activity, acting on paired donors, with incorporation or reduction of molecular oxygen, reduced flavin or flavoprotein as one donor, and incorporation of one atom of oxygen"/>
    <property type="evidence" value="ECO:0007669"/>
    <property type="project" value="TreeGrafter"/>
</dbReference>
<organism evidence="8 9">
    <name type="scientific">Penaeus vannamei</name>
    <name type="common">Whiteleg shrimp</name>
    <name type="synonym">Litopenaeus vannamei</name>
    <dbReference type="NCBI Taxonomy" id="6689"/>
    <lineage>
        <taxon>Eukaryota</taxon>
        <taxon>Metazoa</taxon>
        <taxon>Ecdysozoa</taxon>
        <taxon>Arthropoda</taxon>
        <taxon>Crustacea</taxon>
        <taxon>Multicrustacea</taxon>
        <taxon>Malacostraca</taxon>
        <taxon>Eumalacostraca</taxon>
        <taxon>Eucarida</taxon>
        <taxon>Decapoda</taxon>
        <taxon>Dendrobranchiata</taxon>
        <taxon>Penaeoidea</taxon>
        <taxon>Penaeidae</taxon>
        <taxon>Penaeus</taxon>
    </lineage>
</organism>
<protein>
    <submittedName>
        <fullName evidence="8">Cytochrome P450 2L1</fullName>
    </submittedName>
</protein>
<evidence type="ECO:0000256" key="1">
    <source>
        <dbReference type="ARBA" id="ARBA00001971"/>
    </source>
</evidence>
<sequence length="463" mass="53499">PWGWPVIGYFPPRGETLPDTVQRLRRKYGDIYSWRFGSLTLVVLSDYKLIKAAFTKQECSGRPWIFTLQYFTYFTGKGLIFSEGRPWQESRRFALRHLRDFGFGRSSLEKVIHPEVASLLKDLEGRAGRPTEVNWNLNVAVLNVLWRLVADRRYDINDAEIIHFEKMIRVNLDIIKGAAVLLDIFPWLLYLTPKFVLNSWMRIGQMEKNAEEFKQFVMSIIEEHEASLNPEKPRDYIDCYLLEMRERQDDANTVFKRDYLDLLVSIEDLFLAGSETTSSTLRWLVLYMALHPDVQAKVQAEIDGVVAKGALPSLADRAKLPYTEATIMETLRMSSLVPRGIFHCNSEGDVNIAGYNIPKGSLLVPDMEKCHRDPQYWEKPDQFYPEHFLSQDNQVITKKDGFLPFCCLGESLARMELFLFTAALLKKFSIAPPEGVKLSTETNKHRPAFNFAKPFEVIFTSRE</sequence>
<gene>
    <name evidence="8" type="ORF">C7M84_023732</name>
</gene>
<dbReference type="Proteomes" id="UP000283509">
    <property type="component" value="Unassembled WGS sequence"/>
</dbReference>
<dbReference type="Pfam" id="PF00067">
    <property type="entry name" value="p450"/>
    <property type="match status" value="1"/>
</dbReference>
<dbReference type="AlphaFoldDB" id="A0A3R7QYB3"/>
<feature type="binding site" description="axial binding residue" evidence="7">
    <location>
        <position position="407"/>
    </location>
    <ligand>
        <name>heme</name>
        <dbReference type="ChEBI" id="CHEBI:30413"/>
    </ligand>
    <ligandPart>
        <name>Fe</name>
        <dbReference type="ChEBI" id="CHEBI:18248"/>
    </ligandPart>
</feature>
<dbReference type="Gene3D" id="1.10.630.10">
    <property type="entry name" value="Cytochrome P450"/>
    <property type="match status" value="1"/>
</dbReference>
<keyword evidence="9" id="KW-1185">Reference proteome</keyword>
<feature type="non-terminal residue" evidence="8">
    <location>
        <position position="1"/>
    </location>
</feature>
<dbReference type="OrthoDB" id="3934656at2759"/>
<dbReference type="GO" id="GO:0006805">
    <property type="term" value="P:xenobiotic metabolic process"/>
    <property type="evidence" value="ECO:0007669"/>
    <property type="project" value="TreeGrafter"/>
</dbReference>
<dbReference type="PRINTS" id="PR00463">
    <property type="entry name" value="EP450I"/>
</dbReference>
<dbReference type="GO" id="GO:0005506">
    <property type="term" value="F:iron ion binding"/>
    <property type="evidence" value="ECO:0007669"/>
    <property type="project" value="InterPro"/>
</dbReference>
<evidence type="ECO:0000256" key="7">
    <source>
        <dbReference type="PIRSR" id="PIRSR602401-1"/>
    </source>
</evidence>
<reference evidence="8 9" key="2">
    <citation type="submission" date="2019-01" db="EMBL/GenBank/DDBJ databases">
        <title>The decoding of complex shrimp genome reveals the adaptation for benthos swimmer, frequently molting mechanism and breeding impact on genome.</title>
        <authorList>
            <person name="Sun Y."/>
            <person name="Gao Y."/>
            <person name="Yu Y."/>
        </authorList>
    </citation>
    <scope>NUCLEOTIDE SEQUENCE [LARGE SCALE GENOMIC DNA]</scope>
    <source>
        <tissue evidence="8">Muscle</tissue>
    </source>
</reference>
<dbReference type="InterPro" id="IPR036396">
    <property type="entry name" value="Cyt_P450_sf"/>
</dbReference>
<dbReference type="GO" id="GO:0006082">
    <property type="term" value="P:organic acid metabolic process"/>
    <property type="evidence" value="ECO:0007669"/>
    <property type="project" value="TreeGrafter"/>
</dbReference>
<keyword evidence="7" id="KW-0349">Heme</keyword>
<comment type="cofactor">
    <cofactor evidence="1 7">
        <name>heme</name>
        <dbReference type="ChEBI" id="CHEBI:30413"/>
    </cofactor>
</comment>
<keyword evidence="5 7" id="KW-0408">Iron</keyword>
<dbReference type="FunFam" id="1.10.630.10:FF:000036">
    <property type="entry name" value="CYtochrome P450 family"/>
    <property type="match status" value="1"/>
</dbReference>
<evidence type="ECO:0000256" key="2">
    <source>
        <dbReference type="ARBA" id="ARBA00010617"/>
    </source>
</evidence>
<dbReference type="SUPFAM" id="SSF48264">
    <property type="entry name" value="Cytochrome P450"/>
    <property type="match status" value="1"/>
</dbReference>
<dbReference type="PRINTS" id="PR00385">
    <property type="entry name" value="P450"/>
</dbReference>
<accession>A0A3R7QYB3</accession>
<dbReference type="GO" id="GO:0008395">
    <property type="term" value="F:steroid hydroxylase activity"/>
    <property type="evidence" value="ECO:0007669"/>
    <property type="project" value="TreeGrafter"/>
</dbReference>
<keyword evidence="6" id="KW-0503">Monooxygenase</keyword>
<dbReference type="GO" id="GO:0020037">
    <property type="term" value="F:heme binding"/>
    <property type="evidence" value="ECO:0007669"/>
    <property type="project" value="InterPro"/>
</dbReference>
<dbReference type="STRING" id="6689.A0A3R7QYB3"/>
<keyword evidence="4" id="KW-0560">Oxidoreductase</keyword>
<dbReference type="InterPro" id="IPR002401">
    <property type="entry name" value="Cyt_P450_E_grp-I"/>
</dbReference>
<dbReference type="InterPro" id="IPR001128">
    <property type="entry name" value="Cyt_P450"/>
</dbReference>
<evidence type="ECO:0000313" key="9">
    <source>
        <dbReference type="Proteomes" id="UP000283509"/>
    </source>
</evidence>
<dbReference type="InterPro" id="IPR050182">
    <property type="entry name" value="Cytochrome_P450_fam2"/>
</dbReference>
<evidence type="ECO:0000256" key="3">
    <source>
        <dbReference type="ARBA" id="ARBA00022723"/>
    </source>
</evidence>
<name>A0A3R7QYB3_PENVA</name>
<evidence type="ECO:0000256" key="4">
    <source>
        <dbReference type="ARBA" id="ARBA00023002"/>
    </source>
</evidence>
<dbReference type="EMBL" id="QCYY01000740">
    <property type="protein sequence ID" value="ROT83089.1"/>
    <property type="molecule type" value="Genomic_DNA"/>
</dbReference>
<dbReference type="PANTHER" id="PTHR24300:SF403">
    <property type="entry name" value="CYTOCHROME P450 306A1"/>
    <property type="match status" value="1"/>
</dbReference>
<dbReference type="GO" id="GO:0005737">
    <property type="term" value="C:cytoplasm"/>
    <property type="evidence" value="ECO:0007669"/>
    <property type="project" value="TreeGrafter"/>
</dbReference>
<comment type="similarity">
    <text evidence="2">Belongs to the cytochrome P450 family.</text>
</comment>
<proteinExistence type="inferred from homology"/>
<evidence type="ECO:0000313" key="8">
    <source>
        <dbReference type="EMBL" id="ROT83089.1"/>
    </source>
</evidence>
<dbReference type="PANTHER" id="PTHR24300">
    <property type="entry name" value="CYTOCHROME P450 508A4-RELATED"/>
    <property type="match status" value="1"/>
</dbReference>
<evidence type="ECO:0000256" key="5">
    <source>
        <dbReference type="ARBA" id="ARBA00023004"/>
    </source>
</evidence>
<evidence type="ECO:0000256" key="6">
    <source>
        <dbReference type="ARBA" id="ARBA00023033"/>
    </source>
</evidence>